<reference evidence="2 3" key="1">
    <citation type="journal article" date="2016" name="Mol. Biol. Evol.">
        <title>Comparative Genomics of Early-Diverging Mushroom-Forming Fungi Provides Insights into the Origins of Lignocellulose Decay Capabilities.</title>
        <authorList>
            <person name="Nagy L.G."/>
            <person name="Riley R."/>
            <person name="Tritt A."/>
            <person name="Adam C."/>
            <person name="Daum C."/>
            <person name="Floudas D."/>
            <person name="Sun H."/>
            <person name="Yadav J.S."/>
            <person name="Pangilinan J."/>
            <person name="Larsson K.H."/>
            <person name="Matsuura K."/>
            <person name="Barry K."/>
            <person name="Labutti K."/>
            <person name="Kuo R."/>
            <person name="Ohm R.A."/>
            <person name="Bhattacharya S.S."/>
            <person name="Shirouzu T."/>
            <person name="Yoshinaga Y."/>
            <person name="Martin F.M."/>
            <person name="Grigoriev I.V."/>
            <person name="Hibbett D.S."/>
        </authorList>
    </citation>
    <scope>NUCLEOTIDE SEQUENCE [LARGE SCALE GENOMIC DNA]</scope>
    <source>
        <strain evidence="2 3">CBS 109695</strain>
    </source>
</reference>
<sequence length="506" mass="57504">MVELPSEILNTIFDLAADEHVIFDPRLPNSMAESTWFTPLPDQWQLRTPQDSLNLIQRRSYATKKAIISTCKQWRRLGSEFLVRCLFFDHPEKLQSLWSLLNESDLGWWTRRIHIARFYKHRNFSLDELVKTIVAIIQMCPNLEIFMVDWPMSSAFGPIVDALCKTCVKSLKSVYWHVPAETLPKVIWALECLPALISVHIEFDAPKSETLHLGAASDLNLKLRNLEQLSVIGSCQDFLEQAAEWHLPALRSLAFDFGLHMNDLPDLEGFLEHHGAELTFLDLSCMPTLDTAAILDLCPRLTTFCFNADWVLPNPSDDSSSDDVQIVNLPHQHIAQIGCHGLLEAFGVGFGTDELRVHLFQRMNEKNMGALTKANFPALKRVRALSRPLLRALDVNDGPHSSCMPRWDKWWAQFSGMGARLEDCTGALLGTLPELVDGSDSEEEEDSEEGTDSEEEGEVEELLDGERGPARLNTETVNELRELLEECWKMSEEREEPVFPPFAMQY</sequence>
<protein>
    <recommendedName>
        <fullName evidence="4">F-box domain-containing protein</fullName>
    </recommendedName>
</protein>
<dbReference type="EMBL" id="KV417663">
    <property type="protein sequence ID" value="KZP11433.1"/>
    <property type="molecule type" value="Genomic_DNA"/>
</dbReference>
<evidence type="ECO:0008006" key="4">
    <source>
        <dbReference type="Google" id="ProtNLM"/>
    </source>
</evidence>
<proteinExistence type="predicted"/>
<evidence type="ECO:0000313" key="3">
    <source>
        <dbReference type="Proteomes" id="UP000076532"/>
    </source>
</evidence>
<dbReference type="AlphaFoldDB" id="A0A166AB93"/>
<dbReference type="OrthoDB" id="5345779at2759"/>
<dbReference type="InterPro" id="IPR032675">
    <property type="entry name" value="LRR_dom_sf"/>
</dbReference>
<accession>A0A166AB93</accession>
<keyword evidence="3" id="KW-1185">Reference proteome</keyword>
<evidence type="ECO:0000313" key="2">
    <source>
        <dbReference type="EMBL" id="KZP11433.1"/>
    </source>
</evidence>
<name>A0A166AB93_9AGAM</name>
<dbReference type="Proteomes" id="UP000076532">
    <property type="component" value="Unassembled WGS sequence"/>
</dbReference>
<gene>
    <name evidence="2" type="ORF">FIBSPDRAFT_1050768</name>
</gene>
<feature type="region of interest" description="Disordered" evidence="1">
    <location>
        <begin position="432"/>
        <end position="472"/>
    </location>
</feature>
<organism evidence="2 3">
    <name type="scientific">Athelia psychrophila</name>
    <dbReference type="NCBI Taxonomy" id="1759441"/>
    <lineage>
        <taxon>Eukaryota</taxon>
        <taxon>Fungi</taxon>
        <taxon>Dikarya</taxon>
        <taxon>Basidiomycota</taxon>
        <taxon>Agaricomycotina</taxon>
        <taxon>Agaricomycetes</taxon>
        <taxon>Agaricomycetidae</taxon>
        <taxon>Atheliales</taxon>
        <taxon>Atheliaceae</taxon>
        <taxon>Athelia</taxon>
    </lineage>
</organism>
<evidence type="ECO:0000256" key="1">
    <source>
        <dbReference type="SAM" id="MobiDB-lite"/>
    </source>
</evidence>
<feature type="compositionally biased region" description="Acidic residues" evidence="1">
    <location>
        <begin position="437"/>
        <end position="463"/>
    </location>
</feature>
<dbReference type="Gene3D" id="3.80.10.10">
    <property type="entry name" value="Ribonuclease Inhibitor"/>
    <property type="match status" value="1"/>
</dbReference>